<dbReference type="Gene3D" id="3.40.47.10">
    <property type="match status" value="1"/>
</dbReference>
<dbReference type="Gene3D" id="1.10.1240.100">
    <property type="match status" value="1"/>
</dbReference>
<dbReference type="SUPFAM" id="SSF52151">
    <property type="entry name" value="FabD/lysophospholipase-like"/>
    <property type="match status" value="1"/>
</dbReference>
<evidence type="ECO:0000256" key="4">
    <source>
        <dbReference type="PROSITE-ProRule" id="PRU01363"/>
    </source>
</evidence>
<dbReference type="Gene3D" id="3.40.366.10">
    <property type="entry name" value="Malonyl-Coenzyme A Acyl Carrier Protein, domain 2"/>
    <property type="match status" value="2"/>
</dbReference>
<sequence length="996" mass="108810">MCTEKGQIPGVYIFKTLNPNIKDKERNVKIVQDLMDWPTDFDVRRASISSFGYGGTNAHVIVESIDSLYPWYEHGEPKAVVKYDYANVDQPLLKVAGDYHLPDLAYTLNCRRSKLAVRGYTVAVPGQEATAFSPYRFSCGSKLGEAGGDQSAIIDLFGSWGIELALTVGHSRGEIAAAYAAGRISGPETILAAYFHGYAVAWAAPVSAMLAVGLGGDEVADYVSEEVAEGVTVACENLPSSVTLSGSSDDIAVVNEILDEIKFISYWCDNLRNRALFNSAMQMLGSSEKYADVNALLEIGPYAALGSPVKQICSANGFEISYVASLTRGADSATALLKMVGEMYNRGLDMNFEYVNSMKTLAPSPTAVTYNKKRNAPHYLPDLPPYQCNYETVYWNQPRTMKELRDFKHPCHDILGHRIFGLSNNVFTWKNMLPRRDMSWFEDHTFGSDVVFPAAGHLSLAIEALLQQLDLEPENADCVEFRDIDIQKALTIPENDDGIEVHTRLEALAGGDWYKFSVESVSNDPWTVHSTGKIQKQLHQQVPGKRWSRSLRRVGFSYGSNFQSMGNVRTNGRDRIAAAGVTVQTKCISIDHESRNIVHPSTIDGCLHVVIAAIHKGLHKEMPWGVVPFEAGEMVVKFPAAGDLNAQGAFKLVKYDAAVPAQLSEPKSRQPYRQIVWEPASIGEEALVTKPEDNANVVFDKIVVDDASGSMLASSSVESYDLIKKALTSGKPVVWVTRGVNQGDSVAGGIPQGSLRVVRSEHVSARIALVDADLQVPLEQLASLVQHQLSSVETKDSGEDVEFWLTEDSKVLVPCIHQNENLNILFHREQPYQSVVASPDEPLKGKIVENETLFETQPSPQQLAPGEVDILVSHAELSKDDLSPHNASEKARFVIGTVVRIGEGVDTSLNGGTVAAYTKAPFTTRLVTKTFAQINADELAAATASTLPHLCKAIDAVLHAANAKAGDHVLPQPAAKTFQDAVSRLGQNFDFRVSEP</sequence>
<comment type="caution">
    <text evidence="6">The sequence shown here is derived from an EMBL/GenBank/DDBJ whole genome shotgun (WGS) entry which is preliminary data.</text>
</comment>
<dbReference type="PANTHER" id="PTHR43775">
    <property type="entry name" value="FATTY ACID SYNTHASE"/>
    <property type="match status" value="1"/>
</dbReference>
<feature type="active site" description="Proton donor; for dehydratase activity" evidence="4">
    <location>
        <position position="604"/>
    </location>
</feature>
<dbReference type="Proteomes" id="UP000293360">
    <property type="component" value="Unassembled WGS sequence"/>
</dbReference>
<evidence type="ECO:0000313" key="6">
    <source>
        <dbReference type="EMBL" id="RYP10765.1"/>
    </source>
</evidence>
<dbReference type="Pfam" id="PF16197">
    <property type="entry name" value="KAsynt_C_assoc"/>
    <property type="match status" value="1"/>
</dbReference>
<dbReference type="InterPro" id="IPR014043">
    <property type="entry name" value="Acyl_transferase_dom"/>
</dbReference>
<dbReference type="Pfam" id="PF00698">
    <property type="entry name" value="Acyl_transf_1"/>
    <property type="match status" value="1"/>
</dbReference>
<dbReference type="InterPro" id="IPR049551">
    <property type="entry name" value="PKS_DH_C"/>
</dbReference>
<dbReference type="InterPro" id="IPR049552">
    <property type="entry name" value="PKS_DH_N"/>
</dbReference>
<evidence type="ECO:0000313" key="7">
    <source>
        <dbReference type="Proteomes" id="UP000293360"/>
    </source>
</evidence>
<evidence type="ECO:0000259" key="5">
    <source>
        <dbReference type="PROSITE" id="PS52019"/>
    </source>
</evidence>
<evidence type="ECO:0000256" key="3">
    <source>
        <dbReference type="ARBA" id="ARBA00023268"/>
    </source>
</evidence>
<gene>
    <name evidence="6" type="ORF">DL764_000461</name>
</gene>
<dbReference type="OrthoDB" id="329835at2759"/>
<protein>
    <recommendedName>
        <fullName evidence="5">PKS/mFAS DH domain-containing protein</fullName>
    </recommendedName>
</protein>
<feature type="active site" description="Proton acceptor; for dehydratase activity" evidence="4">
    <location>
        <position position="444"/>
    </location>
</feature>
<dbReference type="Pfam" id="PF14765">
    <property type="entry name" value="PS-DH"/>
    <property type="match status" value="1"/>
</dbReference>
<evidence type="ECO:0000256" key="2">
    <source>
        <dbReference type="ARBA" id="ARBA00022553"/>
    </source>
</evidence>
<reference evidence="6 7" key="1">
    <citation type="submission" date="2018-06" db="EMBL/GenBank/DDBJ databases">
        <title>Complete Genomes of Monosporascus.</title>
        <authorList>
            <person name="Robinson A.J."/>
            <person name="Natvig D.O."/>
        </authorList>
    </citation>
    <scope>NUCLEOTIDE SEQUENCE [LARGE SCALE GENOMIC DNA]</scope>
    <source>
        <strain evidence="6 7">CBS 110550</strain>
    </source>
</reference>
<dbReference type="InterPro" id="IPR049900">
    <property type="entry name" value="PKS_mFAS_DH"/>
</dbReference>
<dbReference type="InterPro" id="IPR032821">
    <property type="entry name" value="PKS_assoc"/>
</dbReference>
<dbReference type="GO" id="GO:0006633">
    <property type="term" value="P:fatty acid biosynthetic process"/>
    <property type="evidence" value="ECO:0007669"/>
    <property type="project" value="TreeGrafter"/>
</dbReference>
<dbReference type="GO" id="GO:0004312">
    <property type="term" value="F:fatty acid synthase activity"/>
    <property type="evidence" value="ECO:0007669"/>
    <property type="project" value="TreeGrafter"/>
</dbReference>
<dbReference type="InterPro" id="IPR050091">
    <property type="entry name" value="PKS_NRPS_Biosynth_Enz"/>
</dbReference>
<dbReference type="InterPro" id="IPR016039">
    <property type="entry name" value="Thiolase-like"/>
</dbReference>
<feature type="region of interest" description="C-terminal hotdog fold" evidence="4">
    <location>
        <begin position="553"/>
        <end position="713"/>
    </location>
</feature>
<feature type="domain" description="PKS/mFAS DH" evidence="5">
    <location>
        <begin position="412"/>
        <end position="713"/>
    </location>
</feature>
<dbReference type="SUPFAM" id="SSF53901">
    <property type="entry name" value="Thiolase-like"/>
    <property type="match status" value="1"/>
</dbReference>
<dbReference type="PANTHER" id="PTHR43775:SF37">
    <property type="entry name" value="SI:DKEY-61P9.11"/>
    <property type="match status" value="1"/>
</dbReference>
<organism evidence="6 7">
    <name type="scientific">Monosporascus ibericus</name>
    <dbReference type="NCBI Taxonomy" id="155417"/>
    <lineage>
        <taxon>Eukaryota</taxon>
        <taxon>Fungi</taxon>
        <taxon>Dikarya</taxon>
        <taxon>Ascomycota</taxon>
        <taxon>Pezizomycotina</taxon>
        <taxon>Sordariomycetes</taxon>
        <taxon>Xylariomycetidae</taxon>
        <taxon>Xylariales</taxon>
        <taxon>Xylariales incertae sedis</taxon>
        <taxon>Monosporascus</taxon>
    </lineage>
</organism>
<dbReference type="InterPro" id="IPR016036">
    <property type="entry name" value="Malonyl_transacylase_ACP-bd"/>
</dbReference>
<dbReference type="InterPro" id="IPR042104">
    <property type="entry name" value="PKS_dehydratase_sf"/>
</dbReference>
<dbReference type="SMART" id="SM00827">
    <property type="entry name" value="PKS_AT"/>
    <property type="match status" value="1"/>
</dbReference>
<dbReference type="InterPro" id="IPR020807">
    <property type="entry name" value="PKS_DH"/>
</dbReference>
<dbReference type="InterPro" id="IPR016035">
    <property type="entry name" value="Acyl_Trfase/lysoPLipase"/>
</dbReference>
<dbReference type="Pfam" id="PF21089">
    <property type="entry name" value="PKS_DH_N"/>
    <property type="match status" value="1"/>
</dbReference>
<dbReference type="SMART" id="SM00826">
    <property type="entry name" value="PKS_DH"/>
    <property type="match status" value="1"/>
</dbReference>
<dbReference type="GO" id="GO:0044550">
    <property type="term" value="P:secondary metabolite biosynthetic process"/>
    <property type="evidence" value="ECO:0007669"/>
    <property type="project" value="TreeGrafter"/>
</dbReference>
<evidence type="ECO:0000256" key="1">
    <source>
        <dbReference type="ARBA" id="ARBA00022450"/>
    </source>
</evidence>
<dbReference type="PROSITE" id="PS52019">
    <property type="entry name" value="PKS_MFAS_DH"/>
    <property type="match status" value="1"/>
</dbReference>
<dbReference type="AlphaFoldDB" id="A0A4Q4TTG0"/>
<dbReference type="SUPFAM" id="SSF55048">
    <property type="entry name" value="Probable ACP-binding domain of malonyl-CoA ACP transacylase"/>
    <property type="match status" value="1"/>
</dbReference>
<keyword evidence="7" id="KW-1185">Reference proteome</keyword>
<keyword evidence="1" id="KW-0596">Phosphopantetheine</keyword>
<dbReference type="Gene3D" id="3.10.129.110">
    <property type="entry name" value="Polyketide synthase dehydratase"/>
    <property type="match status" value="1"/>
</dbReference>
<feature type="region of interest" description="N-terminal hotdog fold" evidence="4">
    <location>
        <begin position="412"/>
        <end position="541"/>
    </location>
</feature>
<accession>A0A4Q4TTG0</accession>
<proteinExistence type="predicted"/>
<dbReference type="EMBL" id="QJNU01000013">
    <property type="protein sequence ID" value="RYP10765.1"/>
    <property type="molecule type" value="Genomic_DNA"/>
</dbReference>
<dbReference type="STRING" id="155417.A0A4Q4TTG0"/>
<name>A0A4Q4TTG0_9PEZI</name>
<dbReference type="InterPro" id="IPR001227">
    <property type="entry name" value="Ac_transferase_dom_sf"/>
</dbReference>
<keyword evidence="2" id="KW-0597">Phosphoprotein</keyword>
<keyword evidence="3" id="KW-0511">Multifunctional enzyme</keyword>